<feature type="domain" description="HPP transmembrane region" evidence="2">
    <location>
        <begin position="24"/>
        <end position="182"/>
    </location>
</feature>
<evidence type="ECO:0000313" key="3">
    <source>
        <dbReference type="EMBL" id="MFC7603943.1"/>
    </source>
</evidence>
<name>A0ABW2T797_9ACTN</name>
<dbReference type="EMBL" id="JBHTEE010000001">
    <property type="protein sequence ID" value="MFC7603943.1"/>
    <property type="molecule type" value="Genomic_DNA"/>
</dbReference>
<evidence type="ECO:0000313" key="4">
    <source>
        <dbReference type="Proteomes" id="UP001596514"/>
    </source>
</evidence>
<dbReference type="InterPro" id="IPR007065">
    <property type="entry name" value="HPP"/>
</dbReference>
<evidence type="ECO:0000256" key="1">
    <source>
        <dbReference type="SAM" id="Phobius"/>
    </source>
</evidence>
<dbReference type="Proteomes" id="UP001596514">
    <property type="component" value="Unassembled WGS sequence"/>
</dbReference>
<feature type="transmembrane region" description="Helical" evidence="1">
    <location>
        <begin position="154"/>
        <end position="173"/>
    </location>
</feature>
<dbReference type="PANTHER" id="PTHR33741:SF5">
    <property type="entry name" value="TRANSMEMBRANE PROTEIN DDB_G0269096-RELATED"/>
    <property type="match status" value="1"/>
</dbReference>
<proteinExistence type="predicted"/>
<feature type="transmembrane region" description="Helical" evidence="1">
    <location>
        <begin position="80"/>
        <end position="102"/>
    </location>
</feature>
<keyword evidence="1" id="KW-0812">Transmembrane</keyword>
<organism evidence="3 4">
    <name type="scientific">Streptosporangium amethystogenes subsp. fukuiense</name>
    <dbReference type="NCBI Taxonomy" id="698418"/>
    <lineage>
        <taxon>Bacteria</taxon>
        <taxon>Bacillati</taxon>
        <taxon>Actinomycetota</taxon>
        <taxon>Actinomycetes</taxon>
        <taxon>Streptosporangiales</taxon>
        <taxon>Streptosporangiaceae</taxon>
        <taxon>Streptosporangium</taxon>
    </lineage>
</organism>
<gene>
    <name evidence="3" type="ORF">ACFQVD_27900</name>
</gene>
<keyword evidence="4" id="KW-1185">Reference proteome</keyword>
<evidence type="ECO:0000259" key="2">
    <source>
        <dbReference type="Pfam" id="PF04982"/>
    </source>
</evidence>
<protein>
    <submittedName>
        <fullName evidence="3">HPP family protein</fullName>
    </submittedName>
</protein>
<sequence length="194" mass="20818">MNDRPRHGIAALQFDELVRRHPERLVRAIYSGLNSFISLGLMALIAYTTNAPFVFPSLGPTAFLLFYTPRSASASPHNSLIGHLIGVLAGWFALAVTGLLNTPPDLESIGPNRILASAIALGLTCGLMPVFNAAHPPAGATTLIVALGLLRTPPQLGIMMLAVLVIVIQGFVINRMAGIPYPLWHRPPRNNETT</sequence>
<dbReference type="InterPro" id="IPR058581">
    <property type="entry name" value="TM_HPP"/>
</dbReference>
<comment type="caution">
    <text evidence="3">The sequence shown here is derived from an EMBL/GenBank/DDBJ whole genome shotgun (WGS) entry which is preliminary data.</text>
</comment>
<dbReference type="Pfam" id="PF04982">
    <property type="entry name" value="TM_HPP"/>
    <property type="match status" value="1"/>
</dbReference>
<dbReference type="RefSeq" id="WP_343964901.1">
    <property type="nucleotide sequence ID" value="NZ_BAAAGK010000025.1"/>
</dbReference>
<dbReference type="PANTHER" id="PTHR33741">
    <property type="entry name" value="TRANSMEMBRANE PROTEIN DDB_G0269096-RELATED"/>
    <property type="match status" value="1"/>
</dbReference>
<keyword evidence="1" id="KW-0472">Membrane</keyword>
<accession>A0ABW2T797</accession>
<feature type="transmembrane region" description="Helical" evidence="1">
    <location>
        <begin position="114"/>
        <end position="134"/>
    </location>
</feature>
<reference evidence="4" key="1">
    <citation type="journal article" date="2019" name="Int. J. Syst. Evol. Microbiol.">
        <title>The Global Catalogue of Microorganisms (GCM) 10K type strain sequencing project: providing services to taxonomists for standard genome sequencing and annotation.</title>
        <authorList>
            <consortium name="The Broad Institute Genomics Platform"/>
            <consortium name="The Broad Institute Genome Sequencing Center for Infectious Disease"/>
            <person name="Wu L."/>
            <person name="Ma J."/>
        </authorList>
    </citation>
    <scope>NUCLEOTIDE SEQUENCE [LARGE SCALE GENOMIC DNA]</scope>
    <source>
        <strain evidence="4">JCM 10083</strain>
    </source>
</reference>
<keyword evidence="1" id="KW-1133">Transmembrane helix</keyword>